<dbReference type="Pfam" id="PF04055">
    <property type="entry name" value="Radical_SAM"/>
    <property type="match status" value="1"/>
</dbReference>
<dbReference type="SFLD" id="SFLDS00029">
    <property type="entry name" value="Radical_SAM"/>
    <property type="match status" value="1"/>
</dbReference>
<name>D7BL58_ARCHD</name>
<dbReference type="InterPro" id="IPR007197">
    <property type="entry name" value="rSAM"/>
</dbReference>
<dbReference type="GO" id="GO:0003824">
    <property type="term" value="F:catalytic activity"/>
    <property type="evidence" value="ECO:0007669"/>
    <property type="project" value="InterPro"/>
</dbReference>
<dbReference type="PANTHER" id="PTHR11228">
    <property type="entry name" value="RADICAL SAM DOMAIN PROTEIN"/>
    <property type="match status" value="1"/>
</dbReference>
<dbReference type="InterPro" id="IPR058240">
    <property type="entry name" value="rSAM_sf"/>
</dbReference>
<gene>
    <name evidence="6" type="ordered locus">Arch_1706</name>
</gene>
<keyword evidence="1" id="KW-0949">S-adenosyl-L-methionine</keyword>
<dbReference type="InterPro" id="IPR012840">
    <property type="entry name" value="NrdG2"/>
</dbReference>
<evidence type="ECO:0000256" key="2">
    <source>
        <dbReference type="ARBA" id="ARBA00022723"/>
    </source>
</evidence>
<dbReference type="CDD" id="cd01335">
    <property type="entry name" value="Radical_SAM"/>
    <property type="match status" value="1"/>
</dbReference>
<evidence type="ECO:0000313" key="6">
    <source>
        <dbReference type="EMBL" id="ADH93388.1"/>
    </source>
</evidence>
<dbReference type="EMBL" id="CP002045">
    <property type="protein sequence ID" value="ADH93388.1"/>
    <property type="molecule type" value="Genomic_DNA"/>
</dbReference>
<dbReference type="GO" id="GO:0046872">
    <property type="term" value="F:metal ion binding"/>
    <property type="evidence" value="ECO:0007669"/>
    <property type="project" value="UniProtKB-KW"/>
</dbReference>
<dbReference type="GO" id="GO:0051536">
    <property type="term" value="F:iron-sulfur cluster binding"/>
    <property type="evidence" value="ECO:0007669"/>
    <property type="project" value="UniProtKB-KW"/>
</dbReference>
<dbReference type="InterPro" id="IPR050377">
    <property type="entry name" value="Radical_SAM_PqqE_MftC-like"/>
</dbReference>
<keyword evidence="3" id="KW-0408">Iron</keyword>
<reference evidence="6 7" key="1">
    <citation type="journal article" date="2010" name="Stand. Genomic Sci.">
        <title>Complete genome sequence of Arcanobacterium haemolyticum type strain (11018).</title>
        <authorList>
            <person name="Yasawong M."/>
            <person name="Teshima H."/>
            <person name="Lapidus A."/>
            <person name="Nolan M."/>
            <person name="Lucas S."/>
            <person name="Glavina Del Rio T."/>
            <person name="Tice H."/>
            <person name="Cheng J."/>
            <person name="Bruce D."/>
            <person name="Detter C."/>
            <person name="Tapia R."/>
            <person name="Han C."/>
            <person name="Goodwin L."/>
            <person name="Pitluck S."/>
            <person name="Liolios K."/>
            <person name="Ivanova N."/>
            <person name="Mavromatis K."/>
            <person name="Mikhailova N."/>
            <person name="Pati A."/>
            <person name="Chen A."/>
            <person name="Palaniappan K."/>
            <person name="Land M."/>
            <person name="Hauser L."/>
            <person name="Chang Y."/>
            <person name="Jeffries C."/>
            <person name="Rohde M."/>
            <person name="Sikorski J."/>
            <person name="Pukall R."/>
            <person name="Goker M."/>
            <person name="Woyke T."/>
            <person name="Bristow J."/>
            <person name="Eisen J."/>
            <person name="Markowitz V."/>
            <person name="Hugenholtz P."/>
            <person name="Kyrpides N."/>
            <person name="Klenk H."/>
        </authorList>
    </citation>
    <scope>NUCLEOTIDE SEQUENCE [LARGE SCALE GENOMIC DNA]</scope>
    <source>
        <strain evidence="7">ATCC 9345 / DSM 20595 / CCUG 17215 / LMG 16163 / NBRC 15585 / NCTC 8452 / 11018</strain>
    </source>
</reference>
<dbReference type="PROSITE" id="PS51918">
    <property type="entry name" value="RADICAL_SAM"/>
    <property type="match status" value="1"/>
</dbReference>
<dbReference type="Gene3D" id="3.20.20.70">
    <property type="entry name" value="Aldolase class I"/>
    <property type="match status" value="1"/>
</dbReference>
<dbReference type="HOGENOM" id="CLU_078147_1_0_11"/>
<organism evidence="6 7">
    <name type="scientific">Arcanobacterium haemolyticum (strain ATCC 9345 / DSM 20595 / CCM 5947 / CCUG 17215 / LMG 16163 / NBRC 15585 / NCTC 8452 / 11018)</name>
    <dbReference type="NCBI Taxonomy" id="644284"/>
    <lineage>
        <taxon>Bacteria</taxon>
        <taxon>Bacillati</taxon>
        <taxon>Actinomycetota</taxon>
        <taxon>Actinomycetes</taxon>
        <taxon>Actinomycetales</taxon>
        <taxon>Actinomycetaceae</taxon>
        <taxon>Arcanobacterium</taxon>
    </lineage>
</organism>
<dbReference type="OrthoDB" id="9782387at2"/>
<keyword evidence="7" id="KW-1185">Reference proteome</keyword>
<evidence type="ECO:0000256" key="4">
    <source>
        <dbReference type="ARBA" id="ARBA00023014"/>
    </source>
</evidence>
<dbReference type="SFLD" id="SFLDG01094">
    <property type="entry name" value="Uncharacterised_Radical_SAM_Su"/>
    <property type="match status" value="1"/>
</dbReference>
<dbReference type="eggNOG" id="COG1180">
    <property type="taxonomic scope" value="Bacteria"/>
</dbReference>
<keyword evidence="4" id="KW-0411">Iron-sulfur</keyword>
<proteinExistence type="predicted"/>
<dbReference type="NCBIfam" id="TIGR02495">
    <property type="entry name" value="NrdG2"/>
    <property type="match status" value="1"/>
</dbReference>
<evidence type="ECO:0000313" key="7">
    <source>
        <dbReference type="Proteomes" id="UP000000376"/>
    </source>
</evidence>
<dbReference type="SUPFAM" id="SSF102114">
    <property type="entry name" value="Radical SAM enzymes"/>
    <property type="match status" value="1"/>
</dbReference>
<protein>
    <submittedName>
        <fullName evidence="6">Anaerobic ribonucleoside-triphosphate reductase activating protein</fullName>
    </submittedName>
</protein>
<keyword evidence="2" id="KW-0479">Metal-binding</keyword>
<dbReference type="PANTHER" id="PTHR11228:SF27">
    <property type="entry name" value="GLYCYL-RADICAL ENZYME ACTIVATING ENZYME MJ1227-RELATED"/>
    <property type="match status" value="1"/>
</dbReference>
<evidence type="ECO:0000259" key="5">
    <source>
        <dbReference type="PROSITE" id="PS51918"/>
    </source>
</evidence>
<evidence type="ECO:0000256" key="3">
    <source>
        <dbReference type="ARBA" id="ARBA00023004"/>
    </source>
</evidence>
<sequence>MTVQKTSVSDLSIAGFVPLSTIDWPDTLCATVFLQGCPWQCVYCQNRELIDPRACGQVEWADVRQFLTRRRGLLDAVVFSGGEATRQPALKAAIANVRELGFKVGLHTAGAYPARFAEIVRDVDWVGLDIKALPSKYSSIIGADAGVKAWQCLDILLAEVERRREFTDSQLRYEVRTTVFPESDVAADLPAILAMLRKRGVETFALQEARTRGTSPAFQESARTWDIAQWRETWNGLVKAVESAQFHTSLIRPA</sequence>
<dbReference type="Proteomes" id="UP000000376">
    <property type="component" value="Chromosome"/>
</dbReference>
<dbReference type="KEGG" id="ahe:Arch_1706"/>
<evidence type="ECO:0000256" key="1">
    <source>
        <dbReference type="ARBA" id="ARBA00022691"/>
    </source>
</evidence>
<dbReference type="STRING" id="644284.Arch_1706"/>
<dbReference type="InterPro" id="IPR013785">
    <property type="entry name" value="Aldolase_TIM"/>
</dbReference>
<feature type="domain" description="Radical SAM core" evidence="5">
    <location>
        <begin position="22"/>
        <end position="252"/>
    </location>
</feature>
<accession>D7BL58</accession>
<dbReference type="AlphaFoldDB" id="D7BL58"/>